<comment type="caution">
    <text evidence="2">The sequence shown here is derived from an EMBL/GenBank/DDBJ whole genome shotgun (WGS) entry which is preliminary data.</text>
</comment>
<dbReference type="EMBL" id="JAUDFV010000155">
    <property type="protein sequence ID" value="KAL2715436.1"/>
    <property type="molecule type" value="Genomic_DNA"/>
</dbReference>
<organism evidence="2 3">
    <name type="scientific">Vespula squamosa</name>
    <name type="common">Southern yellow jacket</name>
    <name type="synonym">Wasp</name>
    <dbReference type="NCBI Taxonomy" id="30214"/>
    <lineage>
        <taxon>Eukaryota</taxon>
        <taxon>Metazoa</taxon>
        <taxon>Ecdysozoa</taxon>
        <taxon>Arthropoda</taxon>
        <taxon>Hexapoda</taxon>
        <taxon>Insecta</taxon>
        <taxon>Pterygota</taxon>
        <taxon>Neoptera</taxon>
        <taxon>Endopterygota</taxon>
        <taxon>Hymenoptera</taxon>
        <taxon>Apocrita</taxon>
        <taxon>Aculeata</taxon>
        <taxon>Vespoidea</taxon>
        <taxon>Vespidae</taxon>
        <taxon>Vespinae</taxon>
        <taxon>Vespula</taxon>
    </lineage>
</organism>
<feature type="region of interest" description="Disordered" evidence="1">
    <location>
        <begin position="26"/>
        <end position="117"/>
    </location>
</feature>
<feature type="region of interest" description="Disordered" evidence="1">
    <location>
        <begin position="1"/>
        <end position="20"/>
    </location>
</feature>
<dbReference type="Proteomes" id="UP001607302">
    <property type="component" value="Unassembled WGS sequence"/>
</dbReference>
<feature type="compositionally biased region" description="Basic and acidic residues" evidence="1">
    <location>
        <begin position="1"/>
        <end position="10"/>
    </location>
</feature>
<evidence type="ECO:0000256" key="1">
    <source>
        <dbReference type="SAM" id="MobiDB-lite"/>
    </source>
</evidence>
<keyword evidence="3" id="KW-1185">Reference proteome</keyword>
<feature type="compositionally biased region" description="Acidic residues" evidence="1">
    <location>
        <begin position="51"/>
        <end position="71"/>
    </location>
</feature>
<proteinExistence type="predicted"/>
<protein>
    <submittedName>
        <fullName evidence="2">Uncharacterized protein</fullName>
    </submittedName>
</protein>
<evidence type="ECO:0000313" key="3">
    <source>
        <dbReference type="Proteomes" id="UP001607302"/>
    </source>
</evidence>
<name>A0ABD2A4A2_VESSQ</name>
<dbReference type="AlphaFoldDB" id="A0ABD2A4A2"/>
<evidence type="ECO:0000313" key="2">
    <source>
        <dbReference type="EMBL" id="KAL2715436.1"/>
    </source>
</evidence>
<sequence>MGLKPVDDVAKPYFLSSQSEERLRPIERIHFSVERASSSNGTRQKKRTGSNDDDDDDDDDEDEDEDEDEEEIARGGADVVAVAAGGDGGLDHEGLGSGDSVEGSVGAGWQDGRRGRR</sequence>
<feature type="compositionally biased region" description="Low complexity" evidence="1">
    <location>
        <begin position="75"/>
        <end position="84"/>
    </location>
</feature>
<reference evidence="2 3" key="1">
    <citation type="journal article" date="2024" name="Ann. Entomol. Soc. Am.">
        <title>Genomic analyses of the southern and eastern yellowjacket wasps (Hymenoptera: Vespidae) reveal evolutionary signatures of social life.</title>
        <authorList>
            <person name="Catto M.A."/>
            <person name="Caine P.B."/>
            <person name="Orr S.E."/>
            <person name="Hunt B.G."/>
            <person name="Goodisman M.A.D."/>
        </authorList>
    </citation>
    <scope>NUCLEOTIDE SEQUENCE [LARGE SCALE GENOMIC DNA]</scope>
    <source>
        <strain evidence="2">233</strain>
        <tissue evidence="2">Head and thorax</tissue>
    </source>
</reference>
<accession>A0ABD2A4A2</accession>
<gene>
    <name evidence="2" type="ORF">V1478_015134</name>
</gene>